<sequence>MQTFSRVLARLAIGIVLGASAAMASASGVDPSLPRDSDQPVSPRLYQQKGFDATPHAREFSEWKVRFIADKKALFAQIEKNIQAHDLSPEESDALRQRTKDEAFRNSIDGGKKGRSLVNFMEQALLAPPSQGAQPGISVGRLIDNEHSRAVGFGGTFDDGGRRVELWYVVFHDIASLTNGELREIASYSVFKPLALPELNEVKRMSWPSMTFVRDGSGRLMLWSLSQEQFQIVDRMHWKSLM</sequence>
<organism evidence="2 3">
    <name type="scientific">Massilia aquatica</name>
    <dbReference type="NCBI Taxonomy" id="2609000"/>
    <lineage>
        <taxon>Bacteria</taxon>
        <taxon>Pseudomonadati</taxon>
        <taxon>Pseudomonadota</taxon>
        <taxon>Betaproteobacteria</taxon>
        <taxon>Burkholderiales</taxon>
        <taxon>Oxalobacteraceae</taxon>
        <taxon>Telluria group</taxon>
        <taxon>Massilia</taxon>
    </lineage>
</organism>
<keyword evidence="1" id="KW-0732">Signal</keyword>
<gene>
    <name evidence="2" type="ORF">F1609_04460</name>
</gene>
<evidence type="ECO:0000256" key="1">
    <source>
        <dbReference type="SAM" id="SignalP"/>
    </source>
</evidence>
<proteinExistence type="predicted"/>
<comment type="caution">
    <text evidence="2">The sequence shown here is derived from an EMBL/GenBank/DDBJ whole genome shotgun (WGS) entry which is preliminary data.</text>
</comment>
<accession>A0ABX0M583</accession>
<keyword evidence="3" id="KW-1185">Reference proteome</keyword>
<protein>
    <submittedName>
        <fullName evidence="2">Uncharacterized protein</fullName>
    </submittedName>
</protein>
<dbReference type="Proteomes" id="UP000819052">
    <property type="component" value="Unassembled WGS sequence"/>
</dbReference>
<name>A0ABX0M583_9BURK</name>
<reference evidence="2 3" key="1">
    <citation type="submission" date="2019-09" db="EMBL/GenBank/DDBJ databases">
        <title>Taxonomy of Antarctic Massilia spp.: description of Massilia rubra sp. nov., Massilia aquatica sp. nov., Massilia mucilaginosa sp. nov., Massilia frigida sp. nov. isolated from streams, lakes and regoliths.</title>
        <authorList>
            <person name="Holochova P."/>
            <person name="Sedlacek I."/>
            <person name="Kralova S."/>
            <person name="Maslanova I."/>
            <person name="Busse H.-J."/>
            <person name="Stankova E."/>
            <person name="Vrbovska V."/>
            <person name="Kovarovic V."/>
            <person name="Bartak M."/>
            <person name="Svec P."/>
            <person name="Pantucek R."/>
        </authorList>
    </citation>
    <scope>NUCLEOTIDE SEQUENCE [LARGE SCALE GENOMIC DNA]</scope>
    <source>
        <strain evidence="2 3">CCM 8693</strain>
    </source>
</reference>
<evidence type="ECO:0000313" key="3">
    <source>
        <dbReference type="Proteomes" id="UP000819052"/>
    </source>
</evidence>
<feature type="signal peptide" evidence="1">
    <location>
        <begin position="1"/>
        <end position="26"/>
    </location>
</feature>
<feature type="chain" id="PRO_5045578495" evidence="1">
    <location>
        <begin position="27"/>
        <end position="242"/>
    </location>
</feature>
<evidence type="ECO:0000313" key="2">
    <source>
        <dbReference type="EMBL" id="NHZ39422.1"/>
    </source>
</evidence>
<dbReference type="EMBL" id="VVIW01000002">
    <property type="protein sequence ID" value="NHZ39422.1"/>
    <property type="molecule type" value="Genomic_DNA"/>
</dbReference>
<dbReference type="RefSeq" id="WP_167075101.1">
    <property type="nucleotide sequence ID" value="NZ_VVIW01000002.1"/>
</dbReference>